<evidence type="ECO:0000256" key="1">
    <source>
        <dbReference type="ARBA" id="ARBA00004613"/>
    </source>
</evidence>
<organism evidence="8">
    <name type="scientific">Ixodes ricinus</name>
    <name type="common">Common tick</name>
    <name type="synonym">Acarus ricinus</name>
    <dbReference type="NCBI Taxonomy" id="34613"/>
    <lineage>
        <taxon>Eukaryota</taxon>
        <taxon>Metazoa</taxon>
        <taxon>Ecdysozoa</taxon>
        <taxon>Arthropoda</taxon>
        <taxon>Chelicerata</taxon>
        <taxon>Arachnida</taxon>
        <taxon>Acari</taxon>
        <taxon>Parasitiformes</taxon>
        <taxon>Ixodida</taxon>
        <taxon>Ixodoidea</taxon>
        <taxon>Ixodidae</taxon>
        <taxon>Ixodinae</taxon>
        <taxon>Ixodes</taxon>
    </lineage>
</organism>
<evidence type="ECO:0000256" key="6">
    <source>
        <dbReference type="SAM" id="MobiDB-lite"/>
    </source>
</evidence>
<dbReference type="AlphaFoldDB" id="A0A0K8RLL5"/>
<feature type="chain" id="PRO_5005518578" evidence="7">
    <location>
        <begin position="19"/>
        <end position="183"/>
    </location>
</feature>
<accession>A0A0K8RLL5</accession>
<comment type="similarity">
    <text evidence="5">Belongs to the salp15 family.</text>
</comment>
<evidence type="ECO:0000256" key="3">
    <source>
        <dbReference type="ARBA" id="ARBA00022729"/>
    </source>
</evidence>
<keyword evidence="2" id="KW-0964">Secreted</keyword>
<proteinExistence type="evidence at transcript level"/>
<dbReference type="EMBL" id="GADI01002030">
    <property type="protein sequence ID" value="JAA71778.1"/>
    <property type="molecule type" value="mRNA"/>
</dbReference>
<evidence type="ECO:0000256" key="2">
    <source>
        <dbReference type="ARBA" id="ARBA00022525"/>
    </source>
</evidence>
<keyword evidence="4" id="KW-0325">Glycoprotein</keyword>
<feature type="signal peptide" evidence="7">
    <location>
        <begin position="1"/>
        <end position="18"/>
    </location>
</feature>
<feature type="region of interest" description="Disordered" evidence="6">
    <location>
        <begin position="22"/>
        <end position="102"/>
    </location>
</feature>
<keyword evidence="3 7" id="KW-0732">Signal</keyword>
<evidence type="ECO:0000256" key="5">
    <source>
        <dbReference type="ARBA" id="ARBA00034321"/>
    </source>
</evidence>
<dbReference type="Pfam" id="PF12115">
    <property type="entry name" value="Salp15"/>
    <property type="match status" value="1"/>
</dbReference>
<dbReference type="GO" id="GO:0005576">
    <property type="term" value="C:extracellular region"/>
    <property type="evidence" value="ECO:0007669"/>
    <property type="project" value="UniProtKB-SubCell"/>
</dbReference>
<reference evidence="8" key="1">
    <citation type="submission" date="2012-12" db="EMBL/GenBank/DDBJ databases">
        <title>Identification and characterization of a phenylalanine ammonia-lyase gene family in Isatis indigotica Fort.</title>
        <authorList>
            <person name="Liu Q."/>
            <person name="Chen J."/>
            <person name="Zhou X."/>
            <person name="Di P."/>
            <person name="Xiao Y."/>
            <person name="Xuan H."/>
            <person name="Zhang L."/>
            <person name="Chen W."/>
        </authorList>
    </citation>
    <scope>NUCLEOTIDE SEQUENCE</scope>
    <source>
        <tissue evidence="8">Salivary gland</tissue>
    </source>
</reference>
<evidence type="ECO:0000313" key="8">
    <source>
        <dbReference type="EMBL" id="JAA71778.1"/>
    </source>
</evidence>
<evidence type="ECO:0000256" key="7">
    <source>
        <dbReference type="SAM" id="SignalP"/>
    </source>
</evidence>
<dbReference type="InterPro" id="IPR021971">
    <property type="entry name" value="Salp15"/>
</dbReference>
<comment type="subcellular location">
    <subcellularLocation>
        <location evidence="1">Secreted</location>
    </subcellularLocation>
</comment>
<feature type="compositionally biased region" description="Polar residues" evidence="6">
    <location>
        <begin position="70"/>
        <end position="80"/>
    </location>
</feature>
<sequence>MLRVRFFIFLAFAALCFGEAPEGDSDTVGQPPEVEGSPGGTSQGSSDPGQASGVEGSSGTDSGENKEAESSGQGSATDGVQSAAEGSLPGQKPPGFGLPDFIGDNATKRSYVDRLAKQCGDSDWKVNEKNITRSLQMCTYTCEKKDGSVTTEKRIPVNMTCGTKGEKCQATGECPVPTPLPNC</sequence>
<protein>
    <submittedName>
        <fullName evidence="8">Putative ixodes 8-cys protein</fullName>
    </submittedName>
</protein>
<feature type="compositionally biased region" description="Polar residues" evidence="6">
    <location>
        <begin position="43"/>
        <end position="62"/>
    </location>
</feature>
<name>A0A0K8RLL5_IXORI</name>
<evidence type="ECO:0000256" key="4">
    <source>
        <dbReference type="ARBA" id="ARBA00023180"/>
    </source>
</evidence>